<dbReference type="InterPro" id="IPR011600">
    <property type="entry name" value="Pept_C14_caspase"/>
</dbReference>
<dbReference type="SUPFAM" id="SSF52129">
    <property type="entry name" value="Caspase-like"/>
    <property type="match status" value="1"/>
</dbReference>
<dbReference type="EMBL" id="JARXVH010000009">
    <property type="protein sequence ID" value="MDH6218292.1"/>
    <property type="molecule type" value="Genomic_DNA"/>
</dbReference>
<evidence type="ECO:0000259" key="3">
    <source>
        <dbReference type="Pfam" id="PF00656"/>
    </source>
</evidence>
<organism evidence="4 5">
    <name type="scientific">Streptomyces pseudovenezuelae</name>
    <dbReference type="NCBI Taxonomy" id="67350"/>
    <lineage>
        <taxon>Bacteria</taxon>
        <taxon>Bacillati</taxon>
        <taxon>Actinomycetota</taxon>
        <taxon>Actinomycetes</taxon>
        <taxon>Kitasatosporales</taxon>
        <taxon>Streptomycetaceae</taxon>
        <taxon>Streptomyces</taxon>
        <taxon>Streptomyces aurantiacus group</taxon>
    </lineage>
</organism>
<evidence type="ECO:0000313" key="5">
    <source>
        <dbReference type="Proteomes" id="UP001160499"/>
    </source>
</evidence>
<keyword evidence="2" id="KW-0472">Membrane</keyword>
<accession>A0ABT6LPX1</accession>
<proteinExistence type="predicted"/>
<evidence type="ECO:0000256" key="1">
    <source>
        <dbReference type="SAM" id="MobiDB-lite"/>
    </source>
</evidence>
<reference evidence="4 5" key="1">
    <citation type="submission" date="2023-04" db="EMBL/GenBank/DDBJ databases">
        <title>Forest soil microbial communities from Buena Vista Peninsula, Colon Province, Panama.</title>
        <authorList>
            <person name="Bouskill N."/>
        </authorList>
    </citation>
    <scope>NUCLEOTIDE SEQUENCE [LARGE SCALE GENOMIC DNA]</scope>
    <source>
        <strain evidence="4 5">GGS1</strain>
    </source>
</reference>
<dbReference type="RefSeq" id="WP_280879177.1">
    <property type="nucleotide sequence ID" value="NZ_JARXVH010000009.1"/>
</dbReference>
<keyword evidence="5" id="KW-1185">Reference proteome</keyword>
<protein>
    <recommendedName>
        <fullName evidence="3">Peptidase C14 caspase domain-containing protein</fullName>
    </recommendedName>
</protein>
<gene>
    <name evidence="4" type="ORF">M2283_005624</name>
</gene>
<keyword evidence="2" id="KW-0812">Transmembrane</keyword>
<name>A0ABT6LPX1_9ACTN</name>
<dbReference type="Proteomes" id="UP001160499">
    <property type="component" value="Unassembled WGS sequence"/>
</dbReference>
<dbReference type="InterPro" id="IPR029030">
    <property type="entry name" value="Caspase-like_dom_sf"/>
</dbReference>
<feature type="transmembrane region" description="Helical" evidence="2">
    <location>
        <begin position="431"/>
        <end position="456"/>
    </location>
</feature>
<evidence type="ECO:0000313" key="4">
    <source>
        <dbReference type="EMBL" id="MDH6218292.1"/>
    </source>
</evidence>
<comment type="caution">
    <text evidence="4">The sequence shown here is derived from an EMBL/GenBank/DDBJ whole genome shotgun (WGS) entry which is preliminary data.</text>
</comment>
<dbReference type="Pfam" id="PF00656">
    <property type="entry name" value="Peptidase_C14"/>
    <property type="match status" value="1"/>
</dbReference>
<feature type="transmembrane region" description="Helical" evidence="2">
    <location>
        <begin position="398"/>
        <end position="419"/>
    </location>
</feature>
<evidence type="ECO:0000256" key="2">
    <source>
        <dbReference type="SAM" id="Phobius"/>
    </source>
</evidence>
<dbReference type="Gene3D" id="3.40.50.1460">
    <property type="match status" value="1"/>
</dbReference>
<feature type="domain" description="Peptidase C14 caspase" evidence="3">
    <location>
        <begin position="9"/>
        <end position="225"/>
    </location>
</feature>
<keyword evidence="2" id="KW-1133">Transmembrane helix</keyword>
<dbReference type="NCBIfam" id="NF047832">
    <property type="entry name" value="caspase_w_EACC1"/>
    <property type="match status" value="1"/>
</dbReference>
<feature type="region of interest" description="Disordered" evidence="1">
    <location>
        <begin position="238"/>
        <end position="263"/>
    </location>
</feature>
<sequence length="576" mass="62442">MSEAPVAYRALLIGNAEFPDEPALARLHGPANDLSELRAALTDPEAGLPWEVTSVLNGTGQQVQEALFTFFHRATAREQLLLYYSGHGRLDLHNRLHLCTHDTTLDWLRTRAVRQSYVNELMDDCAARAIVVVLDCCFSGRAAAAKGGEAAARFAGRGRFVMTGCGLLETAADAAGEDEPSPFTAALVAGLRHGAVDEDGYVTVEDVYRYVDDRMRGSGQHPEMKTEGRAGHVALARRAGSVERTPEPAAVPESPDLRPLFTSGHGVSERPLVESHFSGVLHVLLTEPAGTLTVHRDELVAAGGGNEVRGRWFTEGRFEVRRMRDRPVAMATASGDVQFTLPDGAGTVTWSARQLAGFEQARLTGSWPTAVRPTRTEGTHAVLKSRDRVYRRITREAWWVLASLVGCSVSVSLIAWLLARSGGGAWRATALIALFAFAFINVPLLIASVNVAWIFLRLRQLLQIPSLPVTPMLLKVHAPPPITGEDDHGPVTVHVKPSIVLWSEDLSLTLPHSFYAHRVNRGDPPFSTKNPVPVEVIGLPAPGQWVVVRTPDGLLWPSGRAKPVSAPILTAVTGRP</sequence>